<reference evidence="4 5" key="1">
    <citation type="submission" date="2016-06" db="EMBL/GenBank/DDBJ databases">
        <title>Evolution of pathogenesis and genome organization in the Tremellales.</title>
        <authorList>
            <person name="Cuomo C."/>
            <person name="Litvintseva A."/>
            <person name="Heitman J."/>
            <person name="Chen Y."/>
            <person name="Sun S."/>
            <person name="Springer D."/>
            <person name="Dromer F."/>
            <person name="Young S."/>
            <person name="Zeng Q."/>
            <person name="Chapman S."/>
            <person name="Gujja S."/>
            <person name="Saif S."/>
            <person name="Birren B."/>
        </authorList>
    </citation>
    <scope>NUCLEOTIDE SEQUENCE [LARGE SCALE GENOMIC DNA]</scope>
    <source>
        <strain evidence="4 5">CBS 6039</strain>
    </source>
</reference>
<evidence type="ECO:0000256" key="1">
    <source>
        <dbReference type="ARBA" id="ARBA00005605"/>
    </source>
</evidence>
<dbReference type="Pfam" id="PF07491">
    <property type="entry name" value="PPI_Ypi1"/>
    <property type="match status" value="1"/>
</dbReference>
<dbReference type="PANTHER" id="PTHR20835:SF0">
    <property type="entry name" value="E3 UBIQUITIN-PROTEIN LIGASE PPP1R11"/>
    <property type="match status" value="1"/>
</dbReference>
<evidence type="ECO:0000313" key="4">
    <source>
        <dbReference type="EMBL" id="ODN81981.1"/>
    </source>
</evidence>
<dbReference type="InterPro" id="IPR011107">
    <property type="entry name" value="PPI_Ypi1"/>
</dbReference>
<evidence type="ECO:0000313" key="5">
    <source>
        <dbReference type="Proteomes" id="UP000094065"/>
    </source>
</evidence>
<evidence type="ECO:0000256" key="2">
    <source>
        <dbReference type="RuleBase" id="RU367162"/>
    </source>
</evidence>
<dbReference type="AlphaFoldDB" id="A0A1E3I2A3"/>
<feature type="region of interest" description="Disordered" evidence="3">
    <location>
        <begin position="1"/>
        <end position="176"/>
    </location>
</feature>
<dbReference type="PANTHER" id="PTHR20835">
    <property type="entry name" value="E3 UBIQUITIN-PROTEIN LIGASE PPP1R11-RELATED"/>
    <property type="match status" value="1"/>
</dbReference>
<dbReference type="STRING" id="1295533.A0A1E3I2A3"/>
<feature type="compositionally biased region" description="Basic residues" evidence="3">
    <location>
        <begin position="133"/>
        <end position="147"/>
    </location>
</feature>
<feature type="compositionally biased region" description="Basic and acidic residues" evidence="3">
    <location>
        <begin position="45"/>
        <end position="62"/>
    </location>
</feature>
<comment type="similarity">
    <text evidence="1 2">Belongs to the YPI1 family.</text>
</comment>
<organism evidence="4 5">
    <name type="scientific">Cryptococcus amylolentus CBS 6039</name>
    <dbReference type="NCBI Taxonomy" id="1295533"/>
    <lineage>
        <taxon>Eukaryota</taxon>
        <taxon>Fungi</taxon>
        <taxon>Dikarya</taxon>
        <taxon>Basidiomycota</taxon>
        <taxon>Agaricomycotina</taxon>
        <taxon>Tremellomycetes</taxon>
        <taxon>Tremellales</taxon>
        <taxon>Cryptococcaceae</taxon>
        <taxon>Cryptococcus</taxon>
    </lineage>
</organism>
<evidence type="ECO:0000256" key="3">
    <source>
        <dbReference type="SAM" id="MobiDB-lite"/>
    </source>
</evidence>
<gene>
    <name evidence="4" type="ORF">L202_02312</name>
</gene>
<dbReference type="GO" id="GO:0008157">
    <property type="term" value="F:protein phosphatase 1 binding"/>
    <property type="evidence" value="ECO:0007669"/>
    <property type="project" value="TreeGrafter"/>
</dbReference>
<dbReference type="OrthoDB" id="307488at2759"/>
<dbReference type="GeneID" id="30153621"/>
<keyword evidence="2" id="KW-0539">Nucleus</keyword>
<keyword evidence="5" id="KW-1185">Reference proteome</keyword>
<dbReference type="EMBL" id="AWGJ01000003">
    <property type="protein sequence ID" value="ODN81981.1"/>
    <property type="molecule type" value="Genomic_DNA"/>
</dbReference>
<dbReference type="Proteomes" id="UP000094065">
    <property type="component" value="Unassembled WGS sequence"/>
</dbReference>
<sequence length="176" mass="19086">MSTRPRSPSSQGITATVVEAGPSNSAQQPTQPPVGTLRLRGGPLQEKRVVWSKETVDNEGMGKKKSKICCIYHKPKAYDESSSESSSDDSSNEDECARNTGQQSQSRRIGDSGRVQDELSSESDGGAGDGRAKPIRKARPRRHHKSHNHDCDHAHGTPEPNRYDVQPSGAKGKAKQ</sequence>
<comment type="subcellular location">
    <subcellularLocation>
        <location evidence="2">Nucleus</location>
    </subcellularLocation>
</comment>
<dbReference type="GO" id="GO:0005634">
    <property type="term" value="C:nucleus"/>
    <property type="evidence" value="ECO:0007669"/>
    <property type="project" value="UniProtKB-SubCell"/>
</dbReference>
<accession>A0A1E3I2A3</accession>
<proteinExistence type="inferred from homology"/>
<protein>
    <recommendedName>
        <fullName evidence="2">Type 1 phosphatases regulator</fullName>
    </recommendedName>
</protein>
<dbReference type="GO" id="GO:0004865">
    <property type="term" value="F:protein serine/threonine phosphatase inhibitor activity"/>
    <property type="evidence" value="ECO:0007669"/>
    <property type="project" value="UniProtKB-UniRule"/>
</dbReference>
<feature type="compositionally biased region" description="Basic and acidic residues" evidence="3">
    <location>
        <begin position="108"/>
        <end position="117"/>
    </location>
</feature>
<comment type="function">
    <text evidence="2">Regulator of type 1 phosphatases which maintains protein phosphatase activity under strict control.</text>
</comment>
<dbReference type="RefSeq" id="XP_018996300.1">
    <property type="nucleotide sequence ID" value="XM_019135897.1"/>
</dbReference>
<feature type="compositionally biased region" description="Polar residues" evidence="3">
    <location>
        <begin position="1"/>
        <end position="14"/>
    </location>
</feature>
<name>A0A1E3I2A3_9TREE</name>
<comment type="caution">
    <text evidence="4">The sequence shown here is derived from an EMBL/GenBank/DDBJ whole genome shotgun (WGS) entry which is preliminary data.</text>
</comment>